<comment type="subcellular location">
    <subcellularLocation>
        <location evidence="1">Cytoplasm</location>
    </subcellularLocation>
</comment>
<dbReference type="InterPro" id="IPR007864">
    <property type="entry name" value="UreE_C_dom"/>
</dbReference>
<dbReference type="GO" id="GO:0016151">
    <property type="term" value="F:nickel cation binding"/>
    <property type="evidence" value="ECO:0007669"/>
    <property type="project" value="InterPro"/>
</dbReference>
<reference evidence="6 9" key="2">
    <citation type="submission" date="2018-08" db="EMBL/GenBank/DDBJ databases">
        <title>Complete genome of the Arcobacter molluscorum type strain LMG 25693.</title>
        <authorList>
            <person name="Miller W.G."/>
            <person name="Yee E."/>
            <person name="Bono J.L."/>
        </authorList>
    </citation>
    <scope>NUCLEOTIDE SEQUENCE [LARGE SCALE GENOMIC DNA]</scope>
    <source>
        <strain evidence="6 9">CECT 7696</strain>
    </source>
</reference>
<proteinExistence type="predicted"/>
<name>A0A2G1DJB9_9BACT</name>
<dbReference type="PIRSF" id="PIRSF036402">
    <property type="entry name" value="Ureas_acces_UreE"/>
    <property type="match status" value="1"/>
</dbReference>
<dbReference type="Proteomes" id="UP000221222">
    <property type="component" value="Unassembled WGS sequence"/>
</dbReference>
<dbReference type="EMBL" id="CP032098">
    <property type="protein sequence ID" value="AXX91608.1"/>
    <property type="molecule type" value="Genomic_DNA"/>
</dbReference>
<keyword evidence="4" id="KW-0143">Chaperone</keyword>
<dbReference type="KEGG" id="amol:AMOL_0606"/>
<reference evidence="7 8" key="1">
    <citation type="submission" date="2017-09" db="EMBL/GenBank/DDBJ databases">
        <title>Arcobacter canalis sp. nov., a new species isolated from a water canal contaminated with urban sewage.</title>
        <authorList>
            <person name="Perez-Cataluna A."/>
            <person name="Salas-Masso N."/>
            <person name="Figueras M.J."/>
        </authorList>
    </citation>
    <scope>NUCLEOTIDE SEQUENCE [LARGE SCALE GENOMIC DNA]</scope>
    <source>
        <strain evidence="7 8">F98-3</strain>
    </source>
</reference>
<dbReference type="InterPro" id="IPR036118">
    <property type="entry name" value="UreE_N_sf"/>
</dbReference>
<accession>A0A2G1DJB9</accession>
<feature type="domain" description="UreE urease accessory N-terminal" evidence="5">
    <location>
        <begin position="1"/>
        <end position="64"/>
    </location>
</feature>
<evidence type="ECO:0000256" key="1">
    <source>
        <dbReference type="ARBA" id="ARBA00004496"/>
    </source>
</evidence>
<evidence type="ECO:0000313" key="6">
    <source>
        <dbReference type="EMBL" id="AXX91608.1"/>
    </source>
</evidence>
<dbReference type="GO" id="GO:0006457">
    <property type="term" value="P:protein folding"/>
    <property type="evidence" value="ECO:0007669"/>
    <property type="project" value="InterPro"/>
</dbReference>
<keyword evidence="3" id="KW-0533">Nickel</keyword>
<evidence type="ECO:0000256" key="3">
    <source>
        <dbReference type="ARBA" id="ARBA00022596"/>
    </source>
</evidence>
<dbReference type="SUPFAM" id="SSF69287">
    <property type="entry name" value="Urease metallochaperone UreE, N-terminal domain"/>
    <property type="match status" value="1"/>
</dbReference>
<keyword evidence="2" id="KW-0963">Cytoplasm</keyword>
<dbReference type="Gene3D" id="3.30.70.790">
    <property type="entry name" value="UreE, C-terminal domain"/>
    <property type="match status" value="1"/>
</dbReference>
<dbReference type="AlphaFoldDB" id="A0A2G1DJB9"/>
<protein>
    <submittedName>
        <fullName evidence="7">Urease accessory protein UreE</fullName>
    </submittedName>
</protein>
<keyword evidence="8" id="KW-1185">Reference proteome</keyword>
<dbReference type="Gene3D" id="2.60.260.20">
    <property type="entry name" value="Urease metallochaperone UreE, N-terminal domain"/>
    <property type="match status" value="1"/>
</dbReference>
<dbReference type="InterPro" id="IPR004029">
    <property type="entry name" value="UreE_N"/>
</dbReference>
<evidence type="ECO:0000313" key="7">
    <source>
        <dbReference type="EMBL" id="PHO18597.1"/>
    </source>
</evidence>
<dbReference type="SMART" id="SM00988">
    <property type="entry name" value="UreE_N"/>
    <property type="match status" value="1"/>
</dbReference>
<dbReference type="InterPro" id="IPR012406">
    <property type="entry name" value="UreE"/>
</dbReference>
<dbReference type="GO" id="GO:0065003">
    <property type="term" value="P:protein-containing complex assembly"/>
    <property type="evidence" value="ECO:0007669"/>
    <property type="project" value="InterPro"/>
</dbReference>
<dbReference type="EMBL" id="NXFY01000005">
    <property type="protein sequence ID" value="PHO18597.1"/>
    <property type="molecule type" value="Genomic_DNA"/>
</dbReference>
<dbReference type="Proteomes" id="UP000262712">
    <property type="component" value="Chromosome"/>
</dbReference>
<evidence type="ECO:0000256" key="2">
    <source>
        <dbReference type="ARBA" id="ARBA00022490"/>
    </source>
</evidence>
<evidence type="ECO:0000313" key="8">
    <source>
        <dbReference type="Proteomes" id="UP000221222"/>
    </source>
</evidence>
<evidence type="ECO:0000313" key="9">
    <source>
        <dbReference type="Proteomes" id="UP000262712"/>
    </source>
</evidence>
<organism evidence="7 8">
    <name type="scientific">Malaciobacter molluscorum LMG 25693</name>
    <dbReference type="NCBI Taxonomy" id="870501"/>
    <lineage>
        <taxon>Bacteria</taxon>
        <taxon>Pseudomonadati</taxon>
        <taxon>Campylobacterota</taxon>
        <taxon>Epsilonproteobacteria</taxon>
        <taxon>Campylobacterales</taxon>
        <taxon>Arcobacteraceae</taxon>
        <taxon>Malaciobacter</taxon>
    </lineage>
</organism>
<dbReference type="GO" id="GO:0019627">
    <property type="term" value="P:urea metabolic process"/>
    <property type="evidence" value="ECO:0007669"/>
    <property type="project" value="InterPro"/>
</dbReference>
<dbReference type="GO" id="GO:0005737">
    <property type="term" value="C:cytoplasm"/>
    <property type="evidence" value="ECO:0007669"/>
    <property type="project" value="UniProtKB-SubCell"/>
</dbReference>
<dbReference type="SUPFAM" id="SSF69737">
    <property type="entry name" value="Urease metallochaperone UreE, C-terminal domain"/>
    <property type="match status" value="1"/>
</dbReference>
<evidence type="ECO:0000259" key="5">
    <source>
        <dbReference type="SMART" id="SM00988"/>
    </source>
</evidence>
<dbReference type="Pfam" id="PF05194">
    <property type="entry name" value="UreE_C"/>
    <property type="match status" value="1"/>
</dbReference>
<sequence>MIKKIIDIKKDLDNFDDKVELSWFDMQKPNLSAITKNGVEFIIKVKFTHLHENDFLVDEDDYKIKVSRCEDEIYILKFDDVLTFAKTAYEIGNRHQPIMISDFQITALEDISILDIIKQCQSNEKIDVNKTKGYFKPNGKAHHSH</sequence>
<gene>
    <name evidence="6" type="primary">ureE</name>
    <name evidence="6" type="ORF">AMOL_0606</name>
    <name evidence="7" type="ORF">CPU12_04775</name>
</gene>
<evidence type="ECO:0000256" key="4">
    <source>
        <dbReference type="ARBA" id="ARBA00023186"/>
    </source>
</evidence>
<dbReference type="RefSeq" id="WP_099341948.1">
    <property type="nucleotide sequence ID" value="NZ_CP032098.1"/>
</dbReference>